<evidence type="ECO:0000313" key="1">
    <source>
        <dbReference type="EMBL" id="CDW29706.1"/>
    </source>
</evidence>
<proteinExistence type="predicted"/>
<protein>
    <submittedName>
        <fullName evidence="1">Uncharacterized protein</fullName>
    </submittedName>
</protein>
<dbReference type="AlphaFoldDB" id="A0A0K2TWE3"/>
<name>A0A0K2TWE3_LEPSM</name>
<sequence length="66" mass="7680">NKVKNAKLLFPRPNICLVNVYFGYYTQKLFLTSLISKIRRATLAKLCIDVDTCFAIFDLQYSLPYL</sequence>
<feature type="non-terminal residue" evidence="1">
    <location>
        <position position="1"/>
    </location>
</feature>
<accession>A0A0K2TWE3</accession>
<reference evidence="1" key="1">
    <citation type="submission" date="2014-05" db="EMBL/GenBank/DDBJ databases">
        <authorList>
            <person name="Chronopoulou M."/>
        </authorList>
    </citation>
    <scope>NUCLEOTIDE SEQUENCE</scope>
    <source>
        <tissue evidence="1">Whole organism</tissue>
    </source>
</reference>
<dbReference type="EMBL" id="HACA01012345">
    <property type="protein sequence ID" value="CDW29706.1"/>
    <property type="molecule type" value="Transcribed_RNA"/>
</dbReference>
<organism evidence="1">
    <name type="scientific">Lepeophtheirus salmonis</name>
    <name type="common">Salmon louse</name>
    <name type="synonym">Caligus salmonis</name>
    <dbReference type="NCBI Taxonomy" id="72036"/>
    <lineage>
        <taxon>Eukaryota</taxon>
        <taxon>Metazoa</taxon>
        <taxon>Ecdysozoa</taxon>
        <taxon>Arthropoda</taxon>
        <taxon>Crustacea</taxon>
        <taxon>Multicrustacea</taxon>
        <taxon>Hexanauplia</taxon>
        <taxon>Copepoda</taxon>
        <taxon>Siphonostomatoida</taxon>
        <taxon>Caligidae</taxon>
        <taxon>Lepeophtheirus</taxon>
    </lineage>
</organism>